<proteinExistence type="predicted"/>
<comment type="caution">
    <text evidence="1">The sequence shown here is derived from an EMBL/GenBank/DDBJ whole genome shotgun (WGS) entry which is preliminary data.</text>
</comment>
<dbReference type="RefSeq" id="WP_353982767.1">
    <property type="nucleotide sequence ID" value="NZ_JBEWLY010000007.1"/>
</dbReference>
<evidence type="ECO:0000313" key="2">
    <source>
        <dbReference type="Proteomes" id="UP001548713"/>
    </source>
</evidence>
<dbReference type="InterPro" id="IPR036679">
    <property type="entry name" value="FlgN-like_sf"/>
</dbReference>
<evidence type="ECO:0000313" key="1">
    <source>
        <dbReference type="EMBL" id="MET1754362.1"/>
    </source>
</evidence>
<accession>A0ABV2CXN0</accession>
<dbReference type="SUPFAM" id="SSF140566">
    <property type="entry name" value="FlgN-like"/>
    <property type="match status" value="1"/>
</dbReference>
<dbReference type="EMBL" id="JBEWLY010000007">
    <property type="protein sequence ID" value="MET1754362.1"/>
    <property type="molecule type" value="Genomic_DNA"/>
</dbReference>
<keyword evidence="1" id="KW-0282">Flagellum</keyword>
<reference evidence="1 2" key="1">
    <citation type="submission" date="2024-07" db="EMBL/GenBank/DDBJ databases">
        <title>Novosphingobium kalidii RD2P27.</title>
        <authorList>
            <person name="Sun J.-Q."/>
        </authorList>
    </citation>
    <scope>NUCLEOTIDE SEQUENCE [LARGE SCALE GENOMIC DNA]</scope>
    <source>
        <strain evidence="1 2">RD2P27</strain>
    </source>
</reference>
<organism evidence="1 2">
    <name type="scientific">Novosphingobium kalidii</name>
    <dbReference type="NCBI Taxonomy" id="3230299"/>
    <lineage>
        <taxon>Bacteria</taxon>
        <taxon>Pseudomonadati</taxon>
        <taxon>Pseudomonadota</taxon>
        <taxon>Alphaproteobacteria</taxon>
        <taxon>Sphingomonadales</taxon>
        <taxon>Sphingomonadaceae</taxon>
        <taxon>Novosphingobium</taxon>
    </lineage>
</organism>
<keyword evidence="1" id="KW-0966">Cell projection</keyword>
<keyword evidence="1" id="KW-0969">Cilium</keyword>
<name>A0ABV2CXN0_9SPHN</name>
<sequence>MASELIDTIRSLISLMREETDRLLSGGPTADLEEIAAAKARLVGWIEARTVQLQREQPDWRDKMEHDEREELTEALAELCEISAENGNALERQIRLSVEILDAIAVEAKRLSGTRSETYCARGGVSRVDLPTPISINTQL</sequence>
<keyword evidence="2" id="KW-1185">Reference proteome</keyword>
<dbReference type="Proteomes" id="UP001548713">
    <property type="component" value="Unassembled WGS sequence"/>
</dbReference>
<protein>
    <submittedName>
        <fullName evidence="1">Flagellar biosynthesis protein FlgN</fullName>
    </submittedName>
</protein>
<gene>
    <name evidence="1" type="ORF">ABVV53_02620</name>
</gene>